<evidence type="ECO:0000313" key="2">
    <source>
        <dbReference type="EMBL" id="APG93676.1"/>
    </source>
</evidence>
<dbReference type="EMBL" id="CP013109">
    <property type="protein sequence ID" value="APG93676.1"/>
    <property type="molecule type" value="Genomic_DNA"/>
</dbReference>
<geneLocation type="plasmid" evidence="2 3">
    <name>B</name>
</geneLocation>
<accession>A0A1L3LUE0</accession>
<dbReference type="InterPro" id="IPR015424">
    <property type="entry name" value="PyrdxlP-dep_Trfase"/>
</dbReference>
<dbReference type="InterPro" id="IPR015421">
    <property type="entry name" value="PyrdxlP-dep_Trfase_major"/>
</dbReference>
<keyword evidence="2" id="KW-0808">Transferase</keyword>
<dbReference type="KEGG" id="same:SAMCFNEI73_pB0480"/>
<name>A0A1L3LUE0_9HYPH</name>
<organism evidence="2 3">
    <name type="scientific">Sinorhizobium americanum</name>
    <dbReference type="NCBI Taxonomy" id="194963"/>
    <lineage>
        <taxon>Bacteria</taxon>
        <taxon>Pseudomonadati</taxon>
        <taxon>Pseudomonadota</taxon>
        <taxon>Alphaproteobacteria</taxon>
        <taxon>Hyphomicrobiales</taxon>
        <taxon>Rhizobiaceae</taxon>
        <taxon>Sinorhizobium/Ensifer group</taxon>
        <taxon>Sinorhizobium</taxon>
    </lineage>
</organism>
<dbReference type="Gene3D" id="3.40.640.10">
    <property type="entry name" value="Type I PLP-dependent aspartate aminotransferase-like (Major domain)"/>
    <property type="match status" value="1"/>
</dbReference>
<dbReference type="GO" id="GO:0008483">
    <property type="term" value="F:transaminase activity"/>
    <property type="evidence" value="ECO:0007669"/>
    <property type="project" value="UniProtKB-KW"/>
</dbReference>
<keyword evidence="2" id="KW-0614">Plasmid</keyword>
<sequence>MHPRTEAGYRYDAAVFEAAIRPNTKIFILSNPHNPTGNVWTEDELRSMGRNLRPPWGFGPGPDHQSLL</sequence>
<dbReference type="AlphaFoldDB" id="A0A1L3LUE0"/>
<gene>
    <name evidence="2" type="ORF">SAMCFNEI73_pB0480</name>
</gene>
<dbReference type="EC" id="4.4.1.8" evidence="2"/>
<dbReference type="Proteomes" id="UP000182306">
    <property type="component" value="Plasmid B"/>
</dbReference>
<dbReference type="GO" id="GO:0016829">
    <property type="term" value="F:lyase activity"/>
    <property type="evidence" value="ECO:0007669"/>
    <property type="project" value="UniProtKB-KW"/>
</dbReference>
<keyword evidence="2" id="KW-0032">Aminotransferase</keyword>
<dbReference type="Pfam" id="PF00155">
    <property type="entry name" value="Aminotran_1_2"/>
    <property type="match status" value="1"/>
</dbReference>
<reference evidence="2 3" key="1">
    <citation type="submission" date="2015-10" db="EMBL/GenBank/DDBJ databases">
        <title>Genomic differences between typical nodule nitrogen-fixing rhizobial strains and those coming from bean seeds.</title>
        <authorList>
            <person name="Peralta H."/>
            <person name="Aguilar-Vera A."/>
            <person name="Diaz R."/>
            <person name="Mora Y."/>
            <person name="Martinez-Batallar G."/>
            <person name="Salazar E."/>
            <person name="Vargas-Lagunas C."/>
            <person name="Encarnacion S."/>
            <person name="Girard L."/>
            <person name="Mora J."/>
        </authorList>
    </citation>
    <scope>NUCLEOTIDE SEQUENCE [LARGE SCALE GENOMIC DNA]</scope>
    <source>
        <strain evidence="2 3">CFNEI 73</strain>
        <plasmid evidence="2 3">B</plasmid>
    </source>
</reference>
<keyword evidence="2" id="KW-0456">Lyase</keyword>
<evidence type="ECO:0000259" key="1">
    <source>
        <dbReference type="Pfam" id="PF00155"/>
    </source>
</evidence>
<keyword evidence="3" id="KW-1185">Reference proteome</keyword>
<dbReference type="SUPFAM" id="SSF53383">
    <property type="entry name" value="PLP-dependent transferases"/>
    <property type="match status" value="1"/>
</dbReference>
<proteinExistence type="predicted"/>
<evidence type="ECO:0000313" key="3">
    <source>
        <dbReference type="Proteomes" id="UP000182306"/>
    </source>
</evidence>
<dbReference type="InterPro" id="IPR004839">
    <property type="entry name" value="Aminotransferase_I/II_large"/>
</dbReference>
<dbReference type="GO" id="GO:0030170">
    <property type="term" value="F:pyridoxal phosphate binding"/>
    <property type="evidence" value="ECO:0007669"/>
    <property type="project" value="InterPro"/>
</dbReference>
<protein>
    <submittedName>
        <fullName evidence="2">Aminotransferase, class I and II</fullName>
        <ecNumber evidence="2">4.4.1.8</ecNumber>
    </submittedName>
</protein>
<feature type="domain" description="Aminotransferase class I/classII large" evidence="1">
    <location>
        <begin position="6"/>
        <end position="48"/>
    </location>
</feature>